<dbReference type="InterPro" id="IPR029063">
    <property type="entry name" value="SAM-dependent_MTases_sf"/>
</dbReference>
<gene>
    <name evidence="2" type="ORF">QSG27_28665</name>
</gene>
<dbReference type="PANTHER" id="PTHR24422">
    <property type="entry name" value="CHEMOTAXIS PROTEIN METHYLTRANSFERASE"/>
    <property type="match status" value="1"/>
</dbReference>
<dbReference type="GO" id="GO:0008168">
    <property type="term" value="F:methyltransferase activity"/>
    <property type="evidence" value="ECO:0007669"/>
    <property type="project" value="UniProtKB-KW"/>
</dbReference>
<dbReference type="InterPro" id="IPR000780">
    <property type="entry name" value="CheR_MeTrfase"/>
</dbReference>
<organism evidence="2 3">
    <name type="scientific">Azospirillum isscasi</name>
    <dbReference type="NCBI Taxonomy" id="3053926"/>
    <lineage>
        <taxon>Bacteria</taxon>
        <taxon>Pseudomonadati</taxon>
        <taxon>Pseudomonadota</taxon>
        <taxon>Alphaproteobacteria</taxon>
        <taxon>Rhodospirillales</taxon>
        <taxon>Azospirillaceae</taxon>
        <taxon>Azospirillum</taxon>
    </lineage>
</organism>
<dbReference type="GO" id="GO:0032259">
    <property type="term" value="P:methylation"/>
    <property type="evidence" value="ECO:0007669"/>
    <property type="project" value="UniProtKB-KW"/>
</dbReference>
<keyword evidence="2" id="KW-0808">Transferase</keyword>
<keyword evidence="2" id="KW-0489">Methyltransferase</keyword>
<feature type="domain" description="CheR-type methyltransferase" evidence="1">
    <location>
        <begin position="26"/>
        <end position="216"/>
    </location>
</feature>
<dbReference type="InterPro" id="IPR050903">
    <property type="entry name" value="Bact_Chemotaxis_MeTrfase"/>
</dbReference>
<evidence type="ECO:0000313" key="3">
    <source>
        <dbReference type="Proteomes" id="UP001227317"/>
    </source>
</evidence>
<protein>
    <submittedName>
        <fullName evidence="2">CheR family methyltransferase</fullName>
    </submittedName>
</protein>
<feature type="non-terminal residue" evidence="2">
    <location>
        <position position="1"/>
    </location>
</feature>
<dbReference type="SUPFAM" id="SSF53335">
    <property type="entry name" value="S-adenosyl-L-methionine-dependent methyltransferases"/>
    <property type="match status" value="1"/>
</dbReference>
<accession>A0ABU0WR25</accession>
<dbReference type="Gene3D" id="3.40.50.150">
    <property type="entry name" value="Vaccinia Virus protein VP39"/>
    <property type="match status" value="1"/>
</dbReference>
<evidence type="ECO:0000259" key="1">
    <source>
        <dbReference type="PROSITE" id="PS50123"/>
    </source>
</evidence>
<reference evidence="2 3" key="1">
    <citation type="submission" date="2023-06" db="EMBL/GenBank/DDBJ databases">
        <title>Azospirillum isscasensis sp.nov, a bacterium isolated from rhizosphere soil of rice.</title>
        <authorList>
            <person name="Wang H."/>
        </authorList>
    </citation>
    <scope>NUCLEOTIDE SEQUENCE [LARGE SCALE GENOMIC DNA]</scope>
    <source>
        <strain evidence="2 3">C340-1</strain>
    </source>
</reference>
<name>A0ABU0WR25_9PROT</name>
<sequence length="252" mass="26112">GVDPAGPVGRRLCEGCARLAPCAGMTEADGETLDRLIDGATNRESYFFRDRNQLRLVIALLAERGPGTAPATLWSAGCASGEEAYSLAALASENGGLPGFAVLGTDLSPAALAVAERGVYRTGAMSSCRALTAADERHLPAEEGGTARRVSPAVRARVRFARHNILAGPPPGAPFDAVLCRNVLIYMDQEGRRRCLATLGAALKPGGVLAIGPADAAPPTDPASLGYRTVCRGNAIAFIKDAAAREVPHAVR</sequence>
<dbReference type="RefSeq" id="WP_306712229.1">
    <property type="nucleotide sequence ID" value="NZ_JAUJFI010000324.1"/>
</dbReference>
<comment type="caution">
    <text evidence="2">The sequence shown here is derived from an EMBL/GenBank/DDBJ whole genome shotgun (WGS) entry which is preliminary data.</text>
</comment>
<dbReference type="PRINTS" id="PR00996">
    <property type="entry name" value="CHERMTFRASE"/>
</dbReference>
<keyword evidence="3" id="KW-1185">Reference proteome</keyword>
<dbReference type="PROSITE" id="PS50123">
    <property type="entry name" value="CHER"/>
    <property type="match status" value="1"/>
</dbReference>
<dbReference type="InterPro" id="IPR022642">
    <property type="entry name" value="CheR_C"/>
</dbReference>
<evidence type="ECO:0000313" key="2">
    <source>
        <dbReference type="EMBL" id="MDQ2106694.1"/>
    </source>
</evidence>
<dbReference type="Pfam" id="PF01739">
    <property type="entry name" value="CheR"/>
    <property type="match status" value="1"/>
</dbReference>
<dbReference type="SMART" id="SM00138">
    <property type="entry name" value="MeTrc"/>
    <property type="match status" value="1"/>
</dbReference>
<proteinExistence type="predicted"/>
<dbReference type="EMBL" id="JAUJFI010000324">
    <property type="protein sequence ID" value="MDQ2106694.1"/>
    <property type="molecule type" value="Genomic_DNA"/>
</dbReference>
<dbReference type="Proteomes" id="UP001227317">
    <property type="component" value="Unassembled WGS sequence"/>
</dbReference>
<dbReference type="PANTHER" id="PTHR24422:SF10">
    <property type="entry name" value="CHEMOTAXIS PROTEIN METHYLTRANSFERASE 2"/>
    <property type="match status" value="1"/>
</dbReference>